<dbReference type="PANTHER" id="PTHR30535:SF34">
    <property type="entry name" value="MOLYBDATE-BINDING PROTEIN MOLA"/>
    <property type="match status" value="1"/>
</dbReference>
<dbReference type="Proteomes" id="UP000182011">
    <property type="component" value="Unassembled WGS sequence"/>
</dbReference>
<dbReference type="AlphaFoldDB" id="A0A0P1LF73"/>
<accession>A0A0P1LXG1</accession>
<dbReference type="STRING" id="1633631.GCA_001442925_01633"/>
<proteinExistence type="predicted"/>
<accession>A0A0S4N6P9</accession>
<name>A0A0P1LF73_9BACT</name>
<dbReference type="PROSITE" id="PS50983">
    <property type="entry name" value="FE_B12_PBP"/>
    <property type="match status" value="1"/>
</dbReference>
<dbReference type="InterPro" id="IPR050902">
    <property type="entry name" value="ABC_Transporter_SBP"/>
</dbReference>
<dbReference type="Proteomes" id="UP000182200">
    <property type="component" value="Unassembled WGS sequence"/>
</dbReference>
<evidence type="ECO:0000313" key="5">
    <source>
        <dbReference type="Proteomes" id="UP000182011"/>
    </source>
</evidence>
<dbReference type="EMBL" id="FAOP01000006">
    <property type="protein sequence ID" value="CUU06903.1"/>
    <property type="molecule type" value="Genomic_DNA"/>
</dbReference>
<keyword evidence="1" id="KW-0732">Signal</keyword>
<evidence type="ECO:0000256" key="1">
    <source>
        <dbReference type="ARBA" id="ARBA00022729"/>
    </source>
</evidence>
<accession>A0A0P1LF73</accession>
<organism evidence="4 5">
    <name type="scientific">Candidatus Kryptonium thompsonii</name>
    <dbReference type="NCBI Taxonomy" id="1633631"/>
    <lineage>
        <taxon>Bacteria</taxon>
        <taxon>Pseudomonadati</taxon>
        <taxon>Candidatus Kryptoniota</taxon>
        <taxon>Candidatus Kryptonium</taxon>
    </lineage>
</organism>
<accession>A0A0P1MYV8</accession>
<protein>
    <submittedName>
        <fullName evidence="4">Iron complex transport system substrate-binding protein</fullName>
    </submittedName>
</protein>
<dbReference type="InterPro" id="IPR002491">
    <property type="entry name" value="ABC_transptr_periplasmic_BD"/>
</dbReference>
<evidence type="ECO:0000313" key="3">
    <source>
        <dbReference type="EMBL" id="CUS80134.1"/>
    </source>
</evidence>
<reference evidence="4 5" key="1">
    <citation type="submission" date="2015-11" db="EMBL/GenBank/DDBJ databases">
        <authorList>
            <person name="Zhang Y."/>
            <person name="Guo Z."/>
        </authorList>
    </citation>
    <scope>NUCLEOTIDE SEQUENCE [LARGE SCALE GENOMIC DNA]</scope>
    <source>
        <strain evidence="4">JGI-4</strain>
    </source>
</reference>
<sequence length="290" mass="32597">MRRHLKLILLILYIATQLFAQIKVYDDLGREIELDSPAQRIVSLAPSITETLFFLGVGDRVVGVTRYCNFPPEAKSKTIVGGVIDPNYEVIVSLKPELIIMTVEGNTREAFEKLSNLGFKIFVTNPRNFDGIFKTIIDIGRLCGVESRANFLVDSLKKELERVKKVNSGGTKPKIFAILSLNPLMTAGKNTFINEIIKNAGGINVGENLKQNYPIFSREEVLKVNPDIIILTDPNIGKDELLKMFPEWKYIKAVKENKIFKVDPDILLRPSPRVVIAVKVIGQLINKFSK</sequence>
<evidence type="ECO:0000259" key="2">
    <source>
        <dbReference type="PROSITE" id="PS50983"/>
    </source>
</evidence>
<gene>
    <name evidence="4" type="ORF">JGI4_01638</name>
    <name evidence="3" type="ORF">JGI8_00378</name>
</gene>
<accession>A0A0P1M3B5</accession>
<accession>A0A0P1LX38</accession>
<dbReference type="Gene3D" id="3.40.50.1980">
    <property type="entry name" value="Nitrogenase molybdenum iron protein domain"/>
    <property type="match status" value="2"/>
</dbReference>
<dbReference type="SUPFAM" id="SSF53807">
    <property type="entry name" value="Helical backbone' metal receptor"/>
    <property type="match status" value="1"/>
</dbReference>
<accession>A0A0P1LGN6</accession>
<dbReference type="Pfam" id="PF01497">
    <property type="entry name" value="Peripla_BP_2"/>
    <property type="match status" value="1"/>
</dbReference>
<dbReference type="InterPro" id="IPR054828">
    <property type="entry name" value="Vit_B12_bind_prot"/>
</dbReference>
<dbReference type="RefSeq" id="WP_159420983.1">
    <property type="nucleotide sequence ID" value="NZ_CZVI01000003.1"/>
</dbReference>
<dbReference type="CDD" id="cd01144">
    <property type="entry name" value="BtuF"/>
    <property type="match status" value="1"/>
</dbReference>
<dbReference type="EMBL" id="CZVI01000003">
    <property type="protein sequence ID" value="CUS80134.1"/>
    <property type="molecule type" value="Genomic_DNA"/>
</dbReference>
<dbReference type="PANTHER" id="PTHR30535">
    <property type="entry name" value="VITAMIN B12-BINDING PROTEIN"/>
    <property type="match status" value="1"/>
</dbReference>
<evidence type="ECO:0000313" key="6">
    <source>
        <dbReference type="Proteomes" id="UP000182200"/>
    </source>
</evidence>
<dbReference type="NCBIfam" id="NF038402">
    <property type="entry name" value="TroA_like"/>
    <property type="match status" value="1"/>
</dbReference>
<evidence type="ECO:0000313" key="4">
    <source>
        <dbReference type="EMBL" id="CUU06903.1"/>
    </source>
</evidence>
<reference evidence="3 6" key="2">
    <citation type="submission" date="2015-11" db="EMBL/GenBank/DDBJ databases">
        <authorList>
            <person name="Varghese N."/>
        </authorList>
    </citation>
    <scope>NUCLEOTIDE SEQUENCE [LARGE SCALE GENOMIC DNA]</scope>
    <source>
        <strain evidence="3 6">JGI-8</strain>
    </source>
</reference>
<feature type="domain" description="Fe/B12 periplasmic-binding" evidence="2">
    <location>
        <begin position="40"/>
        <end position="290"/>
    </location>
</feature>
<keyword evidence="6" id="KW-1185">Reference proteome</keyword>